<dbReference type="PROSITE" id="PS50262">
    <property type="entry name" value="G_PROTEIN_RECEP_F1_2"/>
    <property type="match status" value="1"/>
</dbReference>
<evidence type="ECO:0000256" key="9">
    <source>
        <dbReference type="RuleBase" id="RU000688"/>
    </source>
</evidence>
<evidence type="ECO:0000313" key="12">
    <source>
        <dbReference type="EMBL" id="KAJ8020508.1"/>
    </source>
</evidence>
<dbReference type="PANTHER" id="PTHR24228:SF75">
    <property type="entry name" value="G-PROTEIN COUPLED RECEPTORS FAMILY 1 PROFILE DOMAIN-CONTAINING PROTEIN"/>
    <property type="match status" value="1"/>
</dbReference>
<dbReference type="InterPro" id="IPR000276">
    <property type="entry name" value="GPCR_Rhodpsn"/>
</dbReference>
<sequence>MAEEFYSTFKKSEPVSILFMVWTVVICIVGCTGNTLVIGAVLVHRKLRTLGNTFVTNLAVADFVICLIVSVFGMVGILSDGYFYEDKAVLCNLIGMVCIVACSCSMWSIAAISLNRYVFICHRLLYTVIYNVTTVRLMVAAIWSICFLVDLPNLVGWGRHGFDERLQMCTYDFTYTYTYTLYFIGVGFGIPLCVSVYCYVGIINFHKKANKNLVEGSVGTSAYNQSVVARKQMEANKRLLKSVLIILVAFILMWTPHAVMVLGDYYARWPRILHVFGIALAHGNSSINSLIYAACNRDFRRGYMVFLRTIYNRAASCPLKTSRRDKTNHQRYGLIELSQMTK</sequence>
<dbReference type="EMBL" id="JAIZAY010000022">
    <property type="protein sequence ID" value="KAJ8020508.1"/>
    <property type="molecule type" value="Genomic_DNA"/>
</dbReference>
<dbReference type="Gene3D" id="1.20.1070.10">
    <property type="entry name" value="Rhodopsin 7-helix transmembrane proteins"/>
    <property type="match status" value="1"/>
</dbReference>
<proteinExistence type="inferred from homology"/>
<dbReference type="OrthoDB" id="10044919at2759"/>
<name>A0A9Q1BCJ0_HOLLE</name>
<keyword evidence="5 9" id="KW-0297">G-protein coupled receptor</keyword>
<evidence type="ECO:0000259" key="11">
    <source>
        <dbReference type="PROSITE" id="PS50262"/>
    </source>
</evidence>
<keyword evidence="13" id="KW-1185">Reference proteome</keyword>
<dbReference type="PROSITE" id="PS00237">
    <property type="entry name" value="G_PROTEIN_RECEP_F1_1"/>
    <property type="match status" value="1"/>
</dbReference>
<gene>
    <name evidence="12" type="ORF">HOLleu_40118</name>
</gene>
<dbReference type="SUPFAM" id="SSF81321">
    <property type="entry name" value="Family A G protein-coupled receptor-like"/>
    <property type="match status" value="1"/>
</dbReference>
<feature type="transmembrane region" description="Helical" evidence="10">
    <location>
        <begin position="272"/>
        <end position="294"/>
    </location>
</feature>
<feature type="transmembrane region" description="Helical" evidence="10">
    <location>
        <begin position="55"/>
        <end position="78"/>
    </location>
</feature>
<evidence type="ECO:0000256" key="10">
    <source>
        <dbReference type="SAM" id="Phobius"/>
    </source>
</evidence>
<dbReference type="CDD" id="cd00637">
    <property type="entry name" value="7tm_classA_rhodopsin-like"/>
    <property type="match status" value="1"/>
</dbReference>
<dbReference type="PANTHER" id="PTHR24228">
    <property type="entry name" value="B2 BRADYKININ RECEPTOR/ANGIOTENSIN II RECEPTOR"/>
    <property type="match status" value="1"/>
</dbReference>
<feature type="transmembrane region" description="Helical" evidence="10">
    <location>
        <begin position="20"/>
        <end position="43"/>
    </location>
</feature>
<protein>
    <submittedName>
        <fullName evidence="12">Melatonin receptor type 1B-B</fullName>
    </submittedName>
</protein>
<evidence type="ECO:0000256" key="4">
    <source>
        <dbReference type="ARBA" id="ARBA00022989"/>
    </source>
</evidence>
<feature type="transmembrane region" description="Helical" evidence="10">
    <location>
        <begin position="93"/>
        <end position="112"/>
    </location>
</feature>
<organism evidence="12 13">
    <name type="scientific">Holothuria leucospilota</name>
    <name type="common">Black long sea cucumber</name>
    <name type="synonym">Mertensiothuria leucospilota</name>
    <dbReference type="NCBI Taxonomy" id="206669"/>
    <lineage>
        <taxon>Eukaryota</taxon>
        <taxon>Metazoa</taxon>
        <taxon>Echinodermata</taxon>
        <taxon>Eleutherozoa</taxon>
        <taxon>Echinozoa</taxon>
        <taxon>Holothuroidea</taxon>
        <taxon>Aspidochirotacea</taxon>
        <taxon>Aspidochirotida</taxon>
        <taxon>Holothuriidae</taxon>
        <taxon>Holothuria</taxon>
    </lineage>
</organism>
<accession>A0A9Q1BCJ0</accession>
<evidence type="ECO:0000256" key="2">
    <source>
        <dbReference type="ARBA" id="ARBA00022475"/>
    </source>
</evidence>
<evidence type="ECO:0000256" key="5">
    <source>
        <dbReference type="ARBA" id="ARBA00023040"/>
    </source>
</evidence>
<evidence type="ECO:0000256" key="1">
    <source>
        <dbReference type="ARBA" id="ARBA00004651"/>
    </source>
</evidence>
<dbReference type="InterPro" id="IPR017452">
    <property type="entry name" value="GPCR_Rhodpsn_7TM"/>
</dbReference>
<evidence type="ECO:0000256" key="3">
    <source>
        <dbReference type="ARBA" id="ARBA00022692"/>
    </source>
</evidence>
<feature type="transmembrane region" description="Helical" evidence="10">
    <location>
        <begin position="181"/>
        <end position="202"/>
    </location>
</feature>
<dbReference type="FunFam" id="1.20.1070.10:FF:000345">
    <property type="entry name" value="40S ribosomal protein S27"/>
    <property type="match status" value="1"/>
</dbReference>
<reference evidence="12" key="1">
    <citation type="submission" date="2021-10" db="EMBL/GenBank/DDBJ databases">
        <title>Tropical sea cucumber genome reveals ecological adaptation and Cuvierian tubules defense mechanism.</title>
        <authorList>
            <person name="Chen T."/>
        </authorList>
    </citation>
    <scope>NUCLEOTIDE SEQUENCE</scope>
    <source>
        <strain evidence="12">Nanhai2018</strain>
        <tissue evidence="12">Muscle</tissue>
    </source>
</reference>
<dbReference type="Pfam" id="PF00001">
    <property type="entry name" value="7tm_1"/>
    <property type="match status" value="1"/>
</dbReference>
<dbReference type="GO" id="GO:0005886">
    <property type="term" value="C:plasma membrane"/>
    <property type="evidence" value="ECO:0007669"/>
    <property type="project" value="UniProtKB-SubCell"/>
</dbReference>
<dbReference type="AlphaFoldDB" id="A0A9Q1BCJ0"/>
<evidence type="ECO:0000256" key="7">
    <source>
        <dbReference type="ARBA" id="ARBA00023170"/>
    </source>
</evidence>
<keyword evidence="4 10" id="KW-1133">Transmembrane helix</keyword>
<comment type="caution">
    <text evidence="12">The sequence shown here is derived from an EMBL/GenBank/DDBJ whole genome shotgun (WGS) entry which is preliminary data.</text>
</comment>
<dbReference type="GO" id="GO:0004930">
    <property type="term" value="F:G protein-coupled receptor activity"/>
    <property type="evidence" value="ECO:0007669"/>
    <property type="project" value="UniProtKB-KW"/>
</dbReference>
<evidence type="ECO:0000256" key="6">
    <source>
        <dbReference type="ARBA" id="ARBA00023136"/>
    </source>
</evidence>
<evidence type="ECO:0000313" key="13">
    <source>
        <dbReference type="Proteomes" id="UP001152320"/>
    </source>
</evidence>
<evidence type="ECO:0000256" key="8">
    <source>
        <dbReference type="ARBA" id="ARBA00023224"/>
    </source>
</evidence>
<keyword evidence="7 9" id="KW-0675">Receptor</keyword>
<keyword evidence="2" id="KW-1003">Cell membrane</keyword>
<dbReference type="SMART" id="SM01381">
    <property type="entry name" value="7TM_GPCR_Srsx"/>
    <property type="match status" value="1"/>
</dbReference>
<comment type="subcellular location">
    <subcellularLocation>
        <location evidence="1">Cell membrane</location>
        <topology evidence="1">Multi-pass membrane protein</topology>
    </subcellularLocation>
</comment>
<keyword evidence="3 9" id="KW-0812">Transmembrane</keyword>
<feature type="domain" description="G-protein coupled receptors family 1 profile" evidence="11">
    <location>
        <begin position="33"/>
        <end position="292"/>
    </location>
</feature>
<feature type="transmembrane region" description="Helical" evidence="10">
    <location>
        <begin position="124"/>
        <end position="145"/>
    </location>
</feature>
<feature type="transmembrane region" description="Helical" evidence="10">
    <location>
        <begin position="239"/>
        <end position="260"/>
    </location>
</feature>
<dbReference type="Proteomes" id="UP001152320">
    <property type="component" value="Chromosome 22"/>
</dbReference>
<dbReference type="PRINTS" id="PR00237">
    <property type="entry name" value="GPCRRHODOPSN"/>
</dbReference>
<comment type="similarity">
    <text evidence="9">Belongs to the G-protein coupled receptor 1 family.</text>
</comment>
<keyword evidence="6 10" id="KW-0472">Membrane</keyword>
<keyword evidence="8 9" id="KW-0807">Transducer</keyword>